<sequence>MAASPAASPPGPGLRRVRLHFRDFPDLREELRTWVEAAAVAAPTTPAALLAWWPAFKRSLSISACNLSRVARERHLDAKAAEVAASQEADAAFAEVEAGDLAALPRAIRARSAAASAALRAAVGPARRTRHAWLRTGERPSPIITQQVRPPAACRLIPALRRPDGTATANPDEMPGVMAAFWQRICTAAATDPEARERVLAALRGAPCRCPAECVEALGSPTVTTAEVLAALQAAPAGRAPGVDGIPGELYQECAPALAAVLAALFSAVMAVDRVPRGLLDGVLSCFHKPGDPTEPENYRPITLLDTDYRTLARVLARRLLPVLRGVIEPEQTAFLTGRRIADNILLLQLLPALARAEEQPGVVDAI</sequence>
<dbReference type="OrthoDB" id="536038at2759"/>
<dbReference type="EMBL" id="PGGS01000276">
    <property type="protein sequence ID" value="PNH05834.1"/>
    <property type="molecule type" value="Genomic_DNA"/>
</dbReference>
<evidence type="ECO:0000313" key="1">
    <source>
        <dbReference type="EMBL" id="PNH05834.1"/>
    </source>
</evidence>
<proteinExistence type="predicted"/>
<evidence type="ECO:0000313" key="2">
    <source>
        <dbReference type="Proteomes" id="UP000236333"/>
    </source>
</evidence>
<gene>
    <name evidence="1" type="ORF">TSOC_007872</name>
</gene>
<organism evidence="1 2">
    <name type="scientific">Tetrabaena socialis</name>
    <dbReference type="NCBI Taxonomy" id="47790"/>
    <lineage>
        <taxon>Eukaryota</taxon>
        <taxon>Viridiplantae</taxon>
        <taxon>Chlorophyta</taxon>
        <taxon>core chlorophytes</taxon>
        <taxon>Chlorophyceae</taxon>
        <taxon>CS clade</taxon>
        <taxon>Chlamydomonadales</taxon>
        <taxon>Tetrabaenaceae</taxon>
        <taxon>Tetrabaena</taxon>
    </lineage>
</organism>
<reference evidence="1 2" key="1">
    <citation type="journal article" date="2017" name="Mol. Biol. Evol.">
        <title>The 4-celled Tetrabaena socialis nuclear genome reveals the essential components for genetic control of cell number at the origin of multicellularity in the volvocine lineage.</title>
        <authorList>
            <person name="Featherston J."/>
            <person name="Arakaki Y."/>
            <person name="Hanschen E.R."/>
            <person name="Ferris P.J."/>
            <person name="Michod R.E."/>
            <person name="Olson B.J.S.C."/>
            <person name="Nozaki H."/>
            <person name="Durand P.M."/>
        </authorList>
    </citation>
    <scope>NUCLEOTIDE SEQUENCE [LARGE SCALE GENOMIC DNA]</scope>
    <source>
        <strain evidence="1 2">NIES-571</strain>
    </source>
</reference>
<dbReference type="Proteomes" id="UP000236333">
    <property type="component" value="Unassembled WGS sequence"/>
</dbReference>
<dbReference type="AlphaFoldDB" id="A0A2J7ZZZ0"/>
<accession>A0A2J7ZZZ0</accession>
<protein>
    <submittedName>
        <fullName evidence="1">Retrovirus-related Pol polyprotein LINE-1</fullName>
    </submittedName>
</protein>
<name>A0A2J7ZZZ0_9CHLO</name>
<dbReference type="PANTHER" id="PTHR19446">
    <property type="entry name" value="REVERSE TRANSCRIPTASES"/>
    <property type="match status" value="1"/>
</dbReference>
<keyword evidence="2" id="KW-1185">Reference proteome</keyword>
<comment type="caution">
    <text evidence="1">The sequence shown here is derived from an EMBL/GenBank/DDBJ whole genome shotgun (WGS) entry which is preliminary data.</text>
</comment>